<evidence type="ECO:0000256" key="1">
    <source>
        <dbReference type="ARBA" id="ARBA00004401"/>
    </source>
</evidence>
<protein>
    <recommendedName>
        <fullName evidence="4">Signal peptidase I</fullName>
        <ecNumber evidence="4">3.4.21.89</ecNumber>
    </recommendedName>
</protein>
<comment type="subcellular location">
    <subcellularLocation>
        <location evidence="1">Cell membrane</location>
        <topology evidence="1">Single-pass type II membrane protein</topology>
    </subcellularLocation>
    <subcellularLocation>
        <location evidence="4">Membrane</location>
        <topology evidence="4">Single-pass type II membrane protein</topology>
    </subcellularLocation>
</comment>
<accession>A0A383TCB5</accession>
<keyword evidence="4" id="KW-0472">Membrane</keyword>
<dbReference type="InterPro" id="IPR036286">
    <property type="entry name" value="LexA/Signal_pep-like_sf"/>
</dbReference>
<feature type="transmembrane region" description="Helical" evidence="4">
    <location>
        <begin position="7"/>
        <end position="29"/>
    </location>
</feature>
<dbReference type="AlphaFoldDB" id="A0A383TCB5"/>
<dbReference type="EC" id="3.4.21.89" evidence="4"/>
<keyword evidence="4" id="KW-0812">Transmembrane</keyword>
<evidence type="ECO:0000259" key="5">
    <source>
        <dbReference type="Pfam" id="PF10502"/>
    </source>
</evidence>
<dbReference type="PANTHER" id="PTHR43390:SF1">
    <property type="entry name" value="CHLOROPLAST PROCESSING PEPTIDASE"/>
    <property type="match status" value="1"/>
</dbReference>
<keyword evidence="4" id="KW-0645">Protease</keyword>
<feature type="domain" description="Peptidase S26" evidence="5">
    <location>
        <begin position="10"/>
        <end position="158"/>
    </location>
</feature>
<evidence type="ECO:0000256" key="3">
    <source>
        <dbReference type="PIRSR" id="PIRSR600223-1"/>
    </source>
</evidence>
<dbReference type="OrthoDB" id="9802919at2"/>
<dbReference type="PANTHER" id="PTHR43390">
    <property type="entry name" value="SIGNAL PEPTIDASE I"/>
    <property type="match status" value="1"/>
</dbReference>
<evidence type="ECO:0000313" key="7">
    <source>
        <dbReference type="Proteomes" id="UP000262072"/>
    </source>
</evidence>
<dbReference type="Gene3D" id="2.10.109.10">
    <property type="entry name" value="Umud Fragment, subunit A"/>
    <property type="match status" value="1"/>
</dbReference>
<feature type="active site" evidence="3">
    <location>
        <position position="76"/>
    </location>
</feature>
<dbReference type="GO" id="GO:0004252">
    <property type="term" value="F:serine-type endopeptidase activity"/>
    <property type="evidence" value="ECO:0007669"/>
    <property type="project" value="InterPro"/>
</dbReference>
<dbReference type="CDD" id="cd06530">
    <property type="entry name" value="S26_SPase_I"/>
    <property type="match status" value="1"/>
</dbReference>
<proteinExistence type="inferred from homology"/>
<sequence>MKKFNNGAIFMLTVVAIFLVLYRVAFFIVSVPSASMYPTIKIGDRIVTTRIWKKDSVERGDILVFFSKELDEMMIKRVIGLPNDRINIDSTGKLFVNGVEQVEDYVAYADQKSGEYVVPEDGYFFLGDARDHSFDSRSWDNPYILEEQLEGKAQFIIYPFSNWKLLE</sequence>
<evidence type="ECO:0000313" key="6">
    <source>
        <dbReference type="EMBL" id="SYZ77284.1"/>
    </source>
</evidence>
<dbReference type="GO" id="GO:0005886">
    <property type="term" value="C:plasma membrane"/>
    <property type="evidence" value="ECO:0007669"/>
    <property type="project" value="UniProtKB-SubCell"/>
</dbReference>
<reference evidence="7" key="1">
    <citation type="submission" date="2018-05" db="EMBL/GenBank/DDBJ databases">
        <authorList>
            <person name="Strepis N."/>
        </authorList>
    </citation>
    <scope>NUCLEOTIDE SEQUENCE [LARGE SCALE GENOMIC DNA]</scope>
</reference>
<comment type="similarity">
    <text evidence="2 4">Belongs to the peptidase S26 family.</text>
</comment>
<dbReference type="NCBIfam" id="TIGR02227">
    <property type="entry name" value="sigpep_I_bact"/>
    <property type="match status" value="1"/>
</dbReference>
<name>A0A383TCB5_9LACT</name>
<dbReference type="GO" id="GO:0006465">
    <property type="term" value="P:signal peptide processing"/>
    <property type="evidence" value="ECO:0007669"/>
    <property type="project" value="InterPro"/>
</dbReference>
<dbReference type="RefSeq" id="WP_119092187.1">
    <property type="nucleotide sequence ID" value="NZ_UNRR01000007.1"/>
</dbReference>
<dbReference type="InterPro" id="IPR000223">
    <property type="entry name" value="Pept_S26A_signal_pept_1"/>
</dbReference>
<gene>
    <name evidence="6" type="ORF">TART1_0052</name>
</gene>
<dbReference type="EMBL" id="UNRR01000007">
    <property type="protein sequence ID" value="SYZ77284.1"/>
    <property type="molecule type" value="Genomic_DNA"/>
</dbReference>
<dbReference type="Proteomes" id="UP000262072">
    <property type="component" value="Unassembled WGS sequence"/>
</dbReference>
<dbReference type="Pfam" id="PF10502">
    <property type="entry name" value="Peptidase_S26"/>
    <property type="match status" value="1"/>
</dbReference>
<organism evidence="6 7">
    <name type="scientific">Trichococcus shcherbakoviae</name>
    <dbReference type="NCBI Taxonomy" id="2094020"/>
    <lineage>
        <taxon>Bacteria</taxon>
        <taxon>Bacillati</taxon>
        <taxon>Bacillota</taxon>
        <taxon>Bacilli</taxon>
        <taxon>Lactobacillales</taxon>
        <taxon>Carnobacteriaceae</taxon>
        <taxon>Trichococcus</taxon>
    </lineage>
</organism>
<dbReference type="GO" id="GO:0009003">
    <property type="term" value="F:signal peptidase activity"/>
    <property type="evidence" value="ECO:0007669"/>
    <property type="project" value="UniProtKB-EC"/>
</dbReference>
<feature type="active site" evidence="3">
    <location>
        <position position="35"/>
    </location>
</feature>
<comment type="catalytic activity">
    <reaction evidence="4">
        <text>Cleavage of hydrophobic, N-terminal signal or leader sequences from secreted and periplasmic proteins.</text>
        <dbReference type="EC" id="3.4.21.89"/>
    </reaction>
</comment>
<dbReference type="PRINTS" id="PR00727">
    <property type="entry name" value="LEADERPTASE"/>
</dbReference>
<dbReference type="InterPro" id="IPR019533">
    <property type="entry name" value="Peptidase_S26"/>
</dbReference>
<keyword evidence="4" id="KW-1133">Transmembrane helix</keyword>
<keyword evidence="4" id="KW-0378">Hydrolase</keyword>
<evidence type="ECO:0000256" key="2">
    <source>
        <dbReference type="ARBA" id="ARBA00009370"/>
    </source>
</evidence>
<evidence type="ECO:0000256" key="4">
    <source>
        <dbReference type="RuleBase" id="RU362042"/>
    </source>
</evidence>
<dbReference type="SUPFAM" id="SSF51306">
    <property type="entry name" value="LexA/Signal peptidase"/>
    <property type="match status" value="1"/>
</dbReference>